<name>A0ABY1IPP5_9HYPH</name>
<dbReference type="InterPro" id="IPR012675">
    <property type="entry name" value="Beta-grasp_dom_sf"/>
</dbReference>
<dbReference type="InterPro" id="IPR001041">
    <property type="entry name" value="2Fe-2S_ferredoxin-type"/>
</dbReference>
<protein>
    <submittedName>
        <fullName evidence="3">CDP-4-dehydro-6-deoxyglucose reductase</fullName>
    </submittedName>
</protein>
<dbReference type="PANTHER" id="PTHR47354">
    <property type="entry name" value="NADH OXIDOREDUCTASE HCR"/>
    <property type="match status" value="1"/>
</dbReference>
<reference evidence="3 4" key="1">
    <citation type="submission" date="2016-11" db="EMBL/GenBank/DDBJ databases">
        <authorList>
            <person name="Varghese N."/>
            <person name="Submissions S."/>
        </authorList>
    </citation>
    <scope>NUCLEOTIDE SEQUENCE [LARGE SCALE GENOMIC DNA]</scope>
    <source>
        <strain evidence="3 4">DSM 21988</strain>
    </source>
</reference>
<dbReference type="InterPro" id="IPR017938">
    <property type="entry name" value="Riboflavin_synthase-like_b-brl"/>
</dbReference>
<dbReference type="SUPFAM" id="SSF52343">
    <property type="entry name" value="Ferredoxin reductase-like, C-terminal NADP-linked domain"/>
    <property type="match status" value="1"/>
</dbReference>
<dbReference type="SUPFAM" id="SSF54292">
    <property type="entry name" value="2Fe-2S ferredoxin-like"/>
    <property type="match status" value="1"/>
</dbReference>
<dbReference type="InterPro" id="IPR006058">
    <property type="entry name" value="2Fe2S_fd_BS"/>
</dbReference>
<proteinExistence type="predicted"/>
<dbReference type="InterPro" id="IPR017927">
    <property type="entry name" value="FAD-bd_FR_type"/>
</dbReference>
<dbReference type="InterPro" id="IPR036010">
    <property type="entry name" value="2Fe-2S_ferredoxin-like_sf"/>
</dbReference>
<sequence length="362" mass="39652">MAPLLTRNLVWRKPCHRAPPEGDCHGKTNRNSAGGRIIDVPDGRTILERALEEGIAYPHGCRSGRCGSCKSRLVSGEVDLLPHTRFALTDDERSQGLILACRAQPLTDCTVAWLDEEEEQLDLPVRTYRTRVVAIDDATHDIRQIRLEVETGEAVAFKAGQYAQVTFDGVPARDYSMANQPGRDHLEFHIRHVPGGATSEHVARSLKVGDEVSVRGPLGSSFLREQHTGPILAVAGGSGLAPIKSIVETALASGLRQPIHLYFGARTERDLYLVDHFSLLASTYDNLTFMPVLSEVSRSDHFRTGLVTDAIVSDVQDLNGWKAYMAGPPAMIDASGIMLRELGLRGEDIHADVFFTPEEAPT</sequence>
<accession>A0ABY1IPP5</accession>
<dbReference type="InterPro" id="IPR001433">
    <property type="entry name" value="OxRdtase_FAD/NAD-bd"/>
</dbReference>
<dbReference type="Gene3D" id="3.40.50.80">
    <property type="entry name" value="Nucleotide-binding domain of ferredoxin-NADP reductase (FNR) module"/>
    <property type="match status" value="1"/>
</dbReference>
<dbReference type="PROSITE" id="PS51085">
    <property type="entry name" value="2FE2S_FER_2"/>
    <property type="match status" value="1"/>
</dbReference>
<dbReference type="InterPro" id="IPR050415">
    <property type="entry name" value="MRET"/>
</dbReference>
<dbReference type="InterPro" id="IPR008333">
    <property type="entry name" value="Cbr1-like_FAD-bd_dom"/>
</dbReference>
<dbReference type="Gene3D" id="3.10.20.30">
    <property type="match status" value="1"/>
</dbReference>
<feature type="domain" description="2Fe-2S ferredoxin-type" evidence="1">
    <location>
        <begin position="26"/>
        <end position="117"/>
    </location>
</feature>
<dbReference type="Pfam" id="PF00111">
    <property type="entry name" value="Fer2"/>
    <property type="match status" value="1"/>
</dbReference>
<dbReference type="PROSITE" id="PS51384">
    <property type="entry name" value="FAD_FR"/>
    <property type="match status" value="1"/>
</dbReference>
<comment type="caution">
    <text evidence="3">The sequence shown here is derived from an EMBL/GenBank/DDBJ whole genome shotgun (WGS) entry which is preliminary data.</text>
</comment>
<keyword evidence="4" id="KW-1185">Reference proteome</keyword>
<evidence type="ECO:0000313" key="3">
    <source>
        <dbReference type="EMBL" id="SHJ79606.1"/>
    </source>
</evidence>
<evidence type="ECO:0000259" key="1">
    <source>
        <dbReference type="PROSITE" id="PS51085"/>
    </source>
</evidence>
<dbReference type="Pfam" id="PF00970">
    <property type="entry name" value="FAD_binding_6"/>
    <property type="match status" value="1"/>
</dbReference>
<gene>
    <name evidence="3" type="ORF">SAMN02745911_3373</name>
</gene>
<dbReference type="PANTHER" id="PTHR47354:SF5">
    <property type="entry name" value="PROTEIN RFBI"/>
    <property type="match status" value="1"/>
</dbReference>
<dbReference type="CDD" id="cd06187">
    <property type="entry name" value="O2ase_reductase_like"/>
    <property type="match status" value="1"/>
</dbReference>
<dbReference type="EMBL" id="FQZC01000004">
    <property type="protein sequence ID" value="SHJ79606.1"/>
    <property type="molecule type" value="Genomic_DNA"/>
</dbReference>
<evidence type="ECO:0000259" key="2">
    <source>
        <dbReference type="PROSITE" id="PS51384"/>
    </source>
</evidence>
<dbReference type="Proteomes" id="UP000184290">
    <property type="component" value="Unassembled WGS sequence"/>
</dbReference>
<organism evidence="3 4">
    <name type="scientific">Aureimonas altamirensis DSM 21988</name>
    <dbReference type="NCBI Taxonomy" id="1121026"/>
    <lineage>
        <taxon>Bacteria</taxon>
        <taxon>Pseudomonadati</taxon>
        <taxon>Pseudomonadota</taxon>
        <taxon>Alphaproteobacteria</taxon>
        <taxon>Hyphomicrobiales</taxon>
        <taxon>Aurantimonadaceae</taxon>
        <taxon>Aureimonas</taxon>
    </lineage>
</organism>
<dbReference type="PROSITE" id="PS00197">
    <property type="entry name" value="2FE2S_FER_1"/>
    <property type="match status" value="1"/>
</dbReference>
<dbReference type="SUPFAM" id="SSF63380">
    <property type="entry name" value="Riboflavin synthase domain-like"/>
    <property type="match status" value="1"/>
</dbReference>
<dbReference type="PRINTS" id="PR00410">
    <property type="entry name" value="PHEHYDRXLASE"/>
</dbReference>
<feature type="domain" description="FAD-binding FR-type" evidence="2">
    <location>
        <begin position="125"/>
        <end position="224"/>
    </location>
</feature>
<evidence type="ECO:0000313" key="4">
    <source>
        <dbReference type="Proteomes" id="UP000184290"/>
    </source>
</evidence>
<dbReference type="Pfam" id="PF00175">
    <property type="entry name" value="NAD_binding_1"/>
    <property type="match status" value="1"/>
</dbReference>
<dbReference type="Gene3D" id="2.40.30.10">
    <property type="entry name" value="Translation factors"/>
    <property type="match status" value="1"/>
</dbReference>
<dbReference type="InterPro" id="IPR039261">
    <property type="entry name" value="FNR_nucleotide-bd"/>
</dbReference>
<dbReference type="CDD" id="cd00207">
    <property type="entry name" value="fer2"/>
    <property type="match status" value="1"/>
</dbReference>